<dbReference type="GeneID" id="59345178"/>
<keyword evidence="2" id="KW-1185">Reference proteome</keyword>
<dbReference type="AlphaFoldDB" id="A0A8H6SRY4"/>
<protein>
    <recommendedName>
        <fullName evidence="3">F-box domain-containing protein</fullName>
    </recommendedName>
</protein>
<dbReference type="InterPro" id="IPR032675">
    <property type="entry name" value="LRR_dom_sf"/>
</dbReference>
<dbReference type="RefSeq" id="XP_037220583.1">
    <property type="nucleotide sequence ID" value="XM_037362662.1"/>
</dbReference>
<evidence type="ECO:0008006" key="3">
    <source>
        <dbReference type="Google" id="ProtNLM"/>
    </source>
</evidence>
<accession>A0A8H6SRY4</accession>
<dbReference type="Proteomes" id="UP000636479">
    <property type="component" value="Unassembled WGS sequence"/>
</dbReference>
<proteinExistence type="predicted"/>
<organism evidence="1 2">
    <name type="scientific">Mycena indigotica</name>
    <dbReference type="NCBI Taxonomy" id="2126181"/>
    <lineage>
        <taxon>Eukaryota</taxon>
        <taxon>Fungi</taxon>
        <taxon>Dikarya</taxon>
        <taxon>Basidiomycota</taxon>
        <taxon>Agaricomycotina</taxon>
        <taxon>Agaricomycetes</taxon>
        <taxon>Agaricomycetidae</taxon>
        <taxon>Agaricales</taxon>
        <taxon>Marasmiineae</taxon>
        <taxon>Mycenaceae</taxon>
        <taxon>Mycena</taxon>
    </lineage>
</organism>
<dbReference type="Gene3D" id="3.80.10.10">
    <property type="entry name" value="Ribonuclease Inhibitor"/>
    <property type="match status" value="1"/>
</dbReference>
<name>A0A8H6SRY4_9AGAR</name>
<evidence type="ECO:0000313" key="2">
    <source>
        <dbReference type="Proteomes" id="UP000636479"/>
    </source>
</evidence>
<evidence type="ECO:0000313" key="1">
    <source>
        <dbReference type="EMBL" id="KAF7303611.1"/>
    </source>
</evidence>
<comment type="caution">
    <text evidence="1">The sequence shown here is derived from an EMBL/GenBank/DDBJ whole genome shotgun (WGS) entry which is preliminary data.</text>
</comment>
<dbReference type="SUPFAM" id="SSF52047">
    <property type="entry name" value="RNI-like"/>
    <property type="match status" value="1"/>
</dbReference>
<dbReference type="Gene3D" id="1.20.1280.50">
    <property type="match status" value="1"/>
</dbReference>
<dbReference type="PANTHER" id="PTHR38926:SF5">
    <property type="entry name" value="F-BOX AND LEUCINE-RICH REPEAT PROTEIN 6"/>
    <property type="match status" value="1"/>
</dbReference>
<dbReference type="OrthoDB" id="3027018at2759"/>
<reference evidence="1" key="1">
    <citation type="submission" date="2020-05" db="EMBL/GenBank/DDBJ databases">
        <title>Mycena genomes resolve the evolution of fungal bioluminescence.</title>
        <authorList>
            <person name="Tsai I.J."/>
        </authorList>
    </citation>
    <scope>NUCLEOTIDE SEQUENCE</scope>
    <source>
        <strain evidence="1">171206Taipei</strain>
    </source>
</reference>
<dbReference type="EMBL" id="JACAZF010000005">
    <property type="protein sequence ID" value="KAF7303611.1"/>
    <property type="molecule type" value="Genomic_DNA"/>
</dbReference>
<sequence length="639" mass="71925">MLTFHMSASSVTTTMLRRRKESIARESDLVDVQLRLLRSQEADYQILLDDIFARKHAVSTQRKELEARRRELDRQRHPIHWLPPELLIHIFLAVVHDDSPTVAPFHRAPVVLSHVCSRWRSLTLGVSRLWSRILLQSEAGSGAATVEFLRRSLAAPLDITFALPGPLVNDDMEFQRAEQLFGYLDPHFSRIRSLSVQTRAMVMSKLVLSLRLKDLSNLQSLDLTALTLAQLPNLSTPYTVLNPSQPETSASKPPLRHLRLDRLPLYNIPTPFLVNLVTLELNFPPKKLTAEQPSSYMLRLSHLLRFLRETPKLEELVLTNTVPYVDVARNDEEHAPLLPILPRVNSIELVHLRSIDWAYPFASDVHYFLSFLVLPVLESIDIGVQEFTSYRPHVHLFRGYTESGASQLWNRIHQLPALRSVSIQCVNTDGLSTVLRKFTMPNLTSLDLAFDPDAPLVALPRLEALLREPRLPFLTTLSISHFIVPQENVSMLGYIPALQSLSMVACIGAPLILRGLVVGRACPQLTELRLELCDDVQPKEVMDLVLAHNAGLNAAPGRRAGPFISSKRPMKKLPRSAHLESSAVEGEDVTSRMLSLTLQQRTSGLSRIRSVCVDNCAKIEETVVGKLQQLGVERVVWVG</sequence>
<gene>
    <name evidence="1" type="ORF">MIND_00590400</name>
</gene>
<dbReference type="PANTHER" id="PTHR38926">
    <property type="entry name" value="F-BOX DOMAIN CONTAINING PROTEIN, EXPRESSED"/>
    <property type="match status" value="1"/>
</dbReference>